<proteinExistence type="predicted"/>
<dbReference type="RefSeq" id="WP_175477414.1">
    <property type="nucleotide sequence ID" value="NZ_FOBO01000032.1"/>
</dbReference>
<keyword evidence="1" id="KW-0732">Signal</keyword>
<reference evidence="2 3" key="1">
    <citation type="submission" date="2016-10" db="EMBL/GenBank/DDBJ databases">
        <authorList>
            <person name="de Groot N.N."/>
        </authorList>
    </citation>
    <scope>NUCLEOTIDE SEQUENCE [LARGE SCALE GENOMIC DNA]</scope>
    <source>
        <strain evidence="2 3">DSM 11457</strain>
    </source>
</reference>
<accession>A0A1H8JKI4</accession>
<protein>
    <submittedName>
        <fullName evidence="2">Uncharacterized protein</fullName>
    </submittedName>
</protein>
<evidence type="ECO:0000313" key="2">
    <source>
        <dbReference type="EMBL" id="SEN81041.1"/>
    </source>
</evidence>
<feature type="signal peptide" evidence="1">
    <location>
        <begin position="1"/>
        <end position="26"/>
    </location>
</feature>
<dbReference type="AlphaFoldDB" id="A0A1H8JKI4"/>
<organism evidence="2 3">
    <name type="scientific">Roseovarius tolerans</name>
    <dbReference type="NCBI Taxonomy" id="74031"/>
    <lineage>
        <taxon>Bacteria</taxon>
        <taxon>Pseudomonadati</taxon>
        <taxon>Pseudomonadota</taxon>
        <taxon>Alphaproteobacteria</taxon>
        <taxon>Rhodobacterales</taxon>
        <taxon>Roseobacteraceae</taxon>
        <taxon>Roseovarius</taxon>
    </lineage>
</organism>
<dbReference type="EMBL" id="FOBO01000032">
    <property type="protein sequence ID" value="SEN81041.1"/>
    <property type="molecule type" value="Genomic_DNA"/>
</dbReference>
<feature type="chain" id="PRO_5010384576" evidence="1">
    <location>
        <begin position="27"/>
        <end position="266"/>
    </location>
</feature>
<sequence length="266" mass="28786">MGWNRRFGNSVKLTLSLLIAGSVAHAQIVEFPLAQDGAYYERLDEWGRVSGDIVMGVMIGPGPGRVEGWEDRKIPLADDLPRSTADVAVLHLPPASSEPGNTEPRPYCVRINSKDGRFEAVNTYAIATELTATGGVFPYHGEYRKDLDKMLAVSLVKAGRCGDRTELVVPSVWRESNQGDKVEALHVFINSAGNPTIAVPGSDPGYVPCNDVSDASTLKYTAACILPLDTLTPHRRDGRVTLTFYVTRSLGEESFEIDVVLPDGGG</sequence>
<evidence type="ECO:0000313" key="3">
    <source>
        <dbReference type="Proteomes" id="UP000182160"/>
    </source>
</evidence>
<dbReference type="Proteomes" id="UP000182160">
    <property type="component" value="Unassembled WGS sequence"/>
</dbReference>
<name>A0A1H8JKI4_9RHOB</name>
<evidence type="ECO:0000256" key="1">
    <source>
        <dbReference type="SAM" id="SignalP"/>
    </source>
</evidence>
<gene>
    <name evidence="2" type="ORF">SAMN04488077_13211</name>
</gene>